<evidence type="ECO:0000313" key="2">
    <source>
        <dbReference type="Proteomes" id="UP000735302"/>
    </source>
</evidence>
<protein>
    <submittedName>
        <fullName evidence="1">Uncharacterized protein</fullName>
    </submittedName>
</protein>
<gene>
    <name evidence="1" type="ORF">PoB_006262900</name>
</gene>
<dbReference type="EMBL" id="BLXT01007044">
    <property type="protein sequence ID" value="GFO36124.1"/>
    <property type="molecule type" value="Genomic_DNA"/>
</dbReference>
<evidence type="ECO:0000313" key="1">
    <source>
        <dbReference type="EMBL" id="GFO36124.1"/>
    </source>
</evidence>
<accession>A0AAV4CW42</accession>
<dbReference type="Proteomes" id="UP000735302">
    <property type="component" value="Unassembled WGS sequence"/>
</dbReference>
<dbReference type="AlphaFoldDB" id="A0AAV4CW42"/>
<name>A0AAV4CW42_9GAST</name>
<reference evidence="1 2" key="1">
    <citation type="journal article" date="2021" name="Elife">
        <title>Chloroplast acquisition without the gene transfer in kleptoplastic sea slugs, Plakobranchus ocellatus.</title>
        <authorList>
            <person name="Maeda T."/>
            <person name="Takahashi S."/>
            <person name="Yoshida T."/>
            <person name="Shimamura S."/>
            <person name="Takaki Y."/>
            <person name="Nagai Y."/>
            <person name="Toyoda A."/>
            <person name="Suzuki Y."/>
            <person name="Arimoto A."/>
            <person name="Ishii H."/>
            <person name="Satoh N."/>
            <person name="Nishiyama T."/>
            <person name="Hasebe M."/>
            <person name="Maruyama T."/>
            <person name="Minagawa J."/>
            <person name="Obokata J."/>
            <person name="Shigenobu S."/>
        </authorList>
    </citation>
    <scope>NUCLEOTIDE SEQUENCE [LARGE SCALE GENOMIC DNA]</scope>
</reference>
<proteinExistence type="predicted"/>
<organism evidence="1 2">
    <name type="scientific">Plakobranchus ocellatus</name>
    <dbReference type="NCBI Taxonomy" id="259542"/>
    <lineage>
        <taxon>Eukaryota</taxon>
        <taxon>Metazoa</taxon>
        <taxon>Spiralia</taxon>
        <taxon>Lophotrochozoa</taxon>
        <taxon>Mollusca</taxon>
        <taxon>Gastropoda</taxon>
        <taxon>Heterobranchia</taxon>
        <taxon>Euthyneura</taxon>
        <taxon>Panpulmonata</taxon>
        <taxon>Sacoglossa</taxon>
        <taxon>Placobranchoidea</taxon>
        <taxon>Plakobranchidae</taxon>
        <taxon>Plakobranchus</taxon>
    </lineage>
</organism>
<comment type="caution">
    <text evidence="1">The sequence shown here is derived from an EMBL/GenBank/DDBJ whole genome shotgun (WGS) entry which is preliminary data.</text>
</comment>
<sequence length="163" mass="17924">MIAQGKARGREEPDCFSRQRASWPVWFCGSAAVAAQCTWQGPELKGSVRGHGAATNNSLMCVCGLPAGRREPTSPDPNHLSFLTARCVSPAINLPTPMIAVFVHANSKQVCVEMWGGDRTVREGRMEGTARLTGHWWYWLVGHKREVLADNESLTYTHPHPSA</sequence>
<keyword evidence="2" id="KW-1185">Reference proteome</keyword>